<evidence type="ECO:0000256" key="1">
    <source>
        <dbReference type="SAM" id="Phobius"/>
    </source>
</evidence>
<keyword evidence="3" id="KW-1185">Reference proteome</keyword>
<dbReference type="Proteomes" id="UP001552299">
    <property type="component" value="Unassembled WGS sequence"/>
</dbReference>
<dbReference type="EMBL" id="JANQDX010000005">
    <property type="protein sequence ID" value="KAL0924927.1"/>
    <property type="molecule type" value="Genomic_DNA"/>
</dbReference>
<evidence type="ECO:0008006" key="4">
    <source>
        <dbReference type="Google" id="ProtNLM"/>
    </source>
</evidence>
<dbReference type="SUPFAM" id="SSF57889">
    <property type="entry name" value="Cysteine-rich domain"/>
    <property type="match status" value="1"/>
</dbReference>
<gene>
    <name evidence="2" type="ORF">M5K25_005788</name>
</gene>
<evidence type="ECO:0000313" key="3">
    <source>
        <dbReference type="Proteomes" id="UP001552299"/>
    </source>
</evidence>
<reference evidence="2 3" key="1">
    <citation type="journal article" date="2024" name="Plant Biotechnol. J.">
        <title>Dendrobium thyrsiflorum genome and its molecular insights into genes involved in important horticultural traits.</title>
        <authorList>
            <person name="Chen B."/>
            <person name="Wang J.Y."/>
            <person name="Zheng P.J."/>
            <person name="Li K.L."/>
            <person name="Liang Y.M."/>
            <person name="Chen X.F."/>
            <person name="Zhang C."/>
            <person name="Zhao X."/>
            <person name="He X."/>
            <person name="Zhang G.Q."/>
            <person name="Liu Z.J."/>
            <person name="Xu Q."/>
        </authorList>
    </citation>
    <scope>NUCLEOTIDE SEQUENCE [LARGE SCALE GENOMIC DNA]</scope>
    <source>
        <strain evidence="2">GZMU011</strain>
    </source>
</reference>
<protein>
    <recommendedName>
        <fullName evidence="4">DC1 domain-containing protein</fullName>
    </recommendedName>
</protein>
<dbReference type="InterPro" id="IPR046349">
    <property type="entry name" value="C1-like_sf"/>
</dbReference>
<keyword evidence="1" id="KW-1133">Transmembrane helix</keyword>
<proteinExistence type="predicted"/>
<organism evidence="2 3">
    <name type="scientific">Dendrobium thyrsiflorum</name>
    <name type="common">Pinecone-like raceme dendrobium</name>
    <name type="synonym">Orchid</name>
    <dbReference type="NCBI Taxonomy" id="117978"/>
    <lineage>
        <taxon>Eukaryota</taxon>
        <taxon>Viridiplantae</taxon>
        <taxon>Streptophyta</taxon>
        <taxon>Embryophyta</taxon>
        <taxon>Tracheophyta</taxon>
        <taxon>Spermatophyta</taxon>
        <taxon>Magnoliopsida</taxon>
        <taxon>Liliopsida</taxon>
        <taxon>Asparagales</taxon>
        <taxon>Orchidaceae</taxon>
        <taxon>Epidendroideae</taxon>
        <taxon>Malaxideae</taxon>
        <taxon>Dendrobiinae</taxon>
        <taxon>Dendrobium</taxon>
    </lineage>
</organism>
<dbReference type="PANTHER" id="PTHR46477">
    <property type="entry name" value="CYSTEINE/HISTIDINE-RICH C1 DOMAIN FAMILY PROTEIN"/>
    <property type="match status" value="1"/>
</dbReference>
<name>A0ABD0VQJ8_DENTH</name>
<feature type="transmembrane region" description="Helical" evidence="1">
    <location>
        <begin position="156"/>
        <end position="180"/>
    </location>
</feature>
<keyword evidence="1" id="KW-0472">Membrane</keyword>
<dbReference type="PANTHER" id="PTHR46477:SF3">
    <property type="entry name" value="CYSTEINE_HISTIDINE-RICH C1 DOMAIN FAMILY PROTEIN"/>
    <property type="match status" value="1"/>
</dbReference>
<comment type="caution">
    <text evidence="2">The sequence shown here is derived from an EMBL/GenBank/DDBJ whole genome shotgun (WGS) entry which is preliminary data.</text>
</comment>
<dbReference type="AlphaFoldDB" id="A0ABD0VQJ8"/>
<evidence type="ECO:0000313" key="2">
    <source>
        <dbReference type="EMBL" id="KAL0924927.1"/>
    </source>
</evidence>
<accession>A0ABD0VQJ8</accession>
<keyword evidence="1" id="KW-0812">Transmembrane</keyword>
<sequence length="186" mass="20253">MVATMQVGIGFHFNCALCNFDLHTHCADANPNAAALRHSFYPKCFFQFLPYPPGDCRRYCNACGQDIGGFVYHSRKCGCDLHPCCAALPHVLNADGGLRLHLRHKTSAPCDKGGSNGDDLSDGMAMVLRNKFPIIKAEGNNRHRSWKGKLKKYSKLAVLAVKFIIAAMLGDPTTLIAGVVSSLLSE</sequence>